<feature type="compositionally biased region" description="Basic and acidic residues" evidence="1">
    <location>
        <begin position="843"/>
        <end position="861"/>
    </location>
</feature>
<feature type="compositionally biased region" description="Low complexity" evidence="1">
    <location>
        <begin position="1039"/>
        <end position="1054"/>
    </location>
</feature>
<sequence>MSNLATRLPADQEENVPGSYQDAPPYEVEARAQNPFLLMSSDKKRSSSSASLKFEDEKKPACCWMGKKERVEKAVRIKRRCCKMQAVLLSHVHSVSKRKSWYPSWLLLSPVEATSSLQFLGRSVLSYIPLCLSLTGAALCIISGDNPSATAPACVVYIFSALLQIVGGLQWGTRGVLVDANRRTALQQKKAAATEGPCLLRDQTPVKSVVAVFTADVLVWTARQLSFFLLLGQIFKSVSENEEGGGVDKSGLQTAVISLYSVYLVIYLCLAFAIAVLSGKLMDNGMSLTGVRFPRMMFSSLFMREENRGTGEVGAPSDGGGSPPTGRRGRGASEWTDLEAGASPFALPPPQIGPDGGESGQRSQQQASPASYSYFAQAASTIAPSDGGGVVNDFEDLESDERDFWSPVGGPEHEREVDAVRRRSDLSKGILGVGGDLRTAVEMRLKPSRGSPRVAALLAGAGALKMKGLGRNLREEKKYLLQEEPNASSSERNFMNRKDCPLCFRISLFLHVLAHLGGVSLSPICILTPEMFDLAMSFAWSLPTRAIDAFLIGALGQLPLSIAAIPVLGTASAEGGLSASAATSIALASLVIALSLLTAALWLAKQVLMDEAVVAFGCAYPQYLEQSFFRCGWANVWRSSQKQLREARTQRARLEEYGLALPTRDRPRLRGGKQEGAQRDGSPKVLQASSKPADVAGDKSPDPPPSPSSSSLSSESSSKSRTRHPRGRGEGAAYTGPVDTDPVSSPGLLLKRSASGDHESHEGGEGLAGRFPREWYRSPFNGDTPLPSSPRPVQREQGGGVTGVISPSESTRSRPLRANTVLADLMDLPADTDEAAASASLPKGREKEKERQSPKTPKTDKSPNPTRSPESSFRQNETEDADMSPFQTVGQGEEASREGGGGTSTSKAAALRGLSTPKQPLPTAHSFGISPQDAKAESQRNTDHKEDKEERPTQKSDAPTKTGKPRGRLPPLTFNPPPRITVSAPTTNQDEEADPSKEPQAKPETQNEESQLAKEEERKKLKGGVRPSPLPPPPPPQSEPETLDPALISLAISPWPSPPASPPPASARALPDAGDNLQSFPPPLPSTLAPRPPEEKRGERPASPRSPRATRGDGKRSRPERRAGRTKRAPSRDAETGEDRNLVQPNDMSPGEEEEETGNPWGHPANAQSLEKEEGPSKKEEADGSQERHSPSALPVAPAQIMVDESLPSPSVTPAPSHAPQSASASARSAARPRPEEGQPDHPNASAGESPTDGQWGSGSRTLLSALRNPLGGRWKKAKQKHQPGNFQGGELRDVDDSPV</sequence>
<name>A0A0G4GCN5_9ALVE</name>
<evidence type="ECO:0008006" key="4">
    <source>
        <dbReference type="Google" id="ProtNLM"/>
    </source>
</evidence>
<feature type="compositionally biased region" description="Basic and acidic residues" evidence="1">
    <location>
        <begin position="663"/>
        <end position="682"/>
    </location>
</feature>
<feature type="compositionally biased region" description="Basic and acidic residues" evidence="1">
    <location>
        <begin position="1291"/>
        <end position="1300"/>
    </location>
</feature>
<feature type="region of interest" description="Disordered" evidence="1">
    <location>
        <begin position="308"/>
        <end position="373"/>
    </location>
</feature>
<dbReference type="PANTHER" id="PTHR36721">
    <property type="entry name" value="PROLINE-RICH FAMILY PROTEIN"/>
    <property type="match status" value="1"/>
</dbReference>
<feature type="transmembrane region" description="Helical" evidence="2">
    <location>
        <begin position="549"/>
        <end position="569"/>
    </location>
</feature>
<feature type="region of interest" description="Disordered" evidence="1">
    <location>
        <begin position="1"/>
        <end position="25"/>
    </location>
</feature>
<keyword evidence="2" id="KW-1133">Transmembrane helix</keyword>
<feature type="compositionally biased region" description="Basic and acidic residues" evidence="1">
    <location>
        <begin position="1092"/>
        <end position="1102"/>
    </location>
</feature>
<evidence type="ECO:0000313" key="3">
    <source>
        <dbReference type="EMBL" id="CEM27031.1"/>
    </source>
</evidence>
<evidence type="ECO:0000256" key="2">
    <source>
        <dbReference type="SAM" id="Phobius"/>
    </source>
</evidence>
<feature type="compositionally biased region" description="Basic and acidic residues" evidence="1">
    <location>
        <begin position="1110"/>
        <end position="1123"/>
    </location>
</feature>
<feature type="compositionally biased region" description="Basic and acidic residues" evidence="1">
    <location>
        <begin position="1130"/>
        <end position="1141"/>
    </location>
</feature>
<feature type="compositionally biased region" description="Pro residues" evidence="1">
    <location>
        <begin position="1055"/>
        <end position="1065"/>
    </location>
</feature>
<evidence type="ECO:0000256" key="1">
    <source>
        <dbReference type="SAM" id="MobiDB-lite"/>
    </source>
</evidence>
<feature type="compositionally biased region" description="Polar residues" evidence="1">
    <location>
        <begin position="1247"/>
        <end position="1263"/>
    </location>
</feature>
<dbReference type="VEuPathDB" id="CryptoDB:Cvel_21321"/>
<protein>
    <recommendedName>
        <fullName evidence="4">Transmembrane protein</fullName>
    </recommendedName>
</protein>
<feature type="compositionally biased region" description="Polar residues" evidence="1">
    <location>
        <begin position="862"/>
        <end position="875"/>
    </location>
</feature>
<proteinExistence type="predicted"/>
<feature type="transmembrane region" description="Helical" evidence="2">
    <location>
        <begin position="581"/>
        <end position="604"/>
    </location>
</feature>
<feature type="compositionally biased region" description="Low complexity" evidence="1">
    <location>
        <begin position="1214"/>
        <end position="1232"/>
    </location>
</feature>
<organism evidence="3">
    <name type="scientific">Chromera velia CCMP2878</name>
    <dbReference type="NCBI Taxonomy" id="1169474"/>
    <lineage>
        <taxon>Eukaryota</taxon>
        <taxon>Sar</taxon>
        <taxon>Alveolata</taxon>
        <taxon>Colpodellida</taxon>
        <taxon>Chromeraceae</taxon>
        <taxon>Chromera</taxon>
    </lineage>
</organism>
<feature type="transmembrane region" description="Helical" evidence="2">
    <location>
        <begin position="255"/>
        <end position="277"/>
    </location>
</feature>
<feature type="compositionally biased region" description="Basic and acidic residues" evidence="1">
    <location>
        <begin position="934"/>
        <end position="954"/>
    </location>
</feature>
<dbReference type="EMBL" id="CDMZ01001090">
    <property type="protein sequence ID" value="CEM27031.1"/>
    <property type="molecule type" value="Genomic_DNA"/>
</dbReference>
<accession>A0A0G4GCN5</accession>
<keyword evidence="2" id="KW-0472">Membrane</keyword>
<keyword evidence="2" id="KW-0812">Transmembrane</keyword>
<feature type="region of interest" description="Disordered" evidence="1">
    <location>
        <begin position="658"/>
        <end position="1300"/>
    </location>
</feature>
<feature type="compositionally biased region" description="Pro residues" evidence="1">
    <location>
        <begin position="1028"/>
        <end position="1038"/>
    </location>
</feature>
<gene>
    <name evidence="3" type="ORF">Cvel_21321</name>
</gene>
<feature type="compositionally biased region" description="Basic and acidic residues" evidence="1">
    <location>
        <begin position="754"/>
        <end position="764"/>
    </location>
</feature>
<feature type="transmembrane region" description="Helical" evidence="2">
    <location>
        <begin position="502"/>
        <end position="529"/>
    </location>
</feature>
<feature type="compositionally biased region" description="Basic and acidic residues" evidence="1">
    <location>
        <begin position="1170"/>
        <end position="1190"/>
    </location>
</feature>
<dbReference type="PANTHER" id="PTHR36721:SF8">
    <property type="entry name" value="EARLY NODULIN-20-LIKE"/>
    <property type="match status" value="1"/>
</dbReference>
<feature type="compositionally biased region" description="Low complexity" evidence="1">
    <location>
        <begin position="708"/>
        <end position="719"/>
    </location>
</feature>
<feature type="compositionally biased region" description="Low complexity" evidence="1">
    <location>
        <begin position="361"/>
        <end position="373"/>
    </location>
</feature>
<reference evidence="3" key="1">
    <citation type="submission" date="2014-11" db="EMBL/GenBank/DDBJ databases">
        <authorList>
            <person name="Otto D Thomas"/>
            <person name="Naeem Raeece"/>
        </authorList>
    </citation>
    <scope>NUCLEOTIDE SEQUENCE</scope>
</reference>